<accession>A0A0A9BX73</accession>
<proteinExistence type="predicted"/>
<dbReference type="EMBL" id="GBRH01232130">
    <property type="protein sequence ID" value="JAD65765.1"/>
    <property type="molecule type" value="Transcribed_RNA"/>
</dbReference>
<protein>
    <recommendedName>
        <fullName evidence="4">RNA exonuclease 4</fullName>
    </recommendedName>
</protein>
<evidence type="ECO:0000313" key="3">
    <source>
        <dbReference type="EMBL" id="JAD65765.1"/>
    </source>
</evidence>
<dbReference type="Gene3D" id="3.30.420.10">
    <property type="entry name" value="Ribonuclease H-like superfamily/Ribonuclease H"/>
    <property type="match status" value="1"/>
</dbReference>
<keyword evidence="2" id="KW-0378">Hydrolase</keyword>
<organism evidence="3">
    <name type="scientific">Arundo donax</name>
    <name type="common">Giant reed</name>
    <name type="synonym">Donax arundinaceus</name>
    <dbReference type="NCBI Taxonomy" id="35708"/>
    <lineage>
        <taxon>Eukaryota</taxon>
        <taxon>Viridiplantae</taxon>
        <taxon>Streptophyta</taxon>
        <taxon>Embryophyta</taxon>
        <taxon>Tracheophyta</taxon>
        <taxon>Spermatophyta</taxon>
        <taxon>Magnoliopsida</taxon>
        <taxon>Liliopsida</taxon>
        <taxon>Poales</taxon>
        <taxon>Poaceae</taxon>
        <taxon>PACMAD clade</taxon>
        <taxon>Arundinoideae</taxon>
        <taxon>Arundineae</taxon>
        <taxon>Arundo</taxon>
    </lineage>
</organism>
<keyword evidence="1" id="KW-0540">Nuclease</keyword>
<evidence type="ECO:0000256" key="1">
    <source>
        <dbReference type="ARBA" id="ARBA00022722"/>
    </source>
</evidence>
<name>A0A0A9BX73_ARUDO</name>
<dbReference type="GO" id="GO:0003676">
    <property type="term" value="F:nucleic acid binding"/>
    <property type="evidence" value="ECO:0007669"/>
    <property type="project" value="InterPro"/>
</dbReference>
<dbReference type="PANTHER" id="PTHR12801:SF140">
    <property type="entry name" value="RNA EXONUCLEASE 4"/>
    <property type="match status" value="1"/>
</dbReference>
<dbReference type="PANTHER" id="PTHR12801">
    <property type="entry name" value="RNA EXONUCLEASE REXO1 / RECO3 FAMILY MEMBER-RELATED"/>
    <property type="match status" value="1"/>
</dbReference>
<dbReference type="GO" id="GO:0005634">
    <property type="term" value="C:nucleus"/>
    <property type="evidence" value="ECO:0007669"/>
    <property type="project" value="TreeGrafter"/>
</dbReference>
<reference evidence="3" key="2">
    <citation type="journal article" date="2015" name="Data Brief">
        <title>Shoot transcriptome of the giant reed, Arundo donax.</title>
        <authorList>
            <person name="Barrero R.A."/>
            <person name="Guerrero F.D."/>
            <person name="Moolhuijzen P."/>
            <person name="Goolsby J.A."/>
            <person name="Tidwell J."/>
            <person name="Bellgard S.E."/>
            <person name="Bellgard M.I."/>
        </authorList>
    </citation>
    <scope>NUCLEOTIDE SEQUENCE</scope>
    <source>
        <tissue evidence="3">Shoot tissue taken approximately 20 cm above the soil surface</tissue>
    </source>
</reference>
<dbReference type="GO" id="GO:0004527">
    <property type="term" value="F:exonuclease activity"/>
    <property type="evidence" value="ECO:0007669"/>
    <property type="project" value="InterPro"/>
</dbReference>
<dbReference type="AlphaFoldDB" id="A0A0A9BX73"/>
<reference evidence="3" key="1">
    <citation type="submission" date="2014-09" db="EMBL/GenBank/DDBJ databases">
        <authorList>
            <person name="Magalhaes I.L.F."/>
            <person name="Oliveira U."/>
            <person name="Santos F.R."/>
            <person name="Vidigal T.H.D.A."/>
            <person name="Brescovit A.D."/>
            <person name="Santos A.J."/>
        </authorList>
    </citation>
    <scope>NUCLEOTIDE SEQUENCE</scope>
    <source>
        <tissue evidence="3">Shoot tissue taken approximately 20 cm above the soil surface</tissue>
    </source>
</reference>
<sequence>MTVKQAQRRVQELLLNGEQPWKVRGSRGRARLLVGHGLDHDLDALGMDYPGYLKRDTATYPPLMKTSKLSNALRFLTQTYLGYDIQTGHQHPYEDCVAAMRLYGRMRAQQHRKGGGDGDASPAGADQAFPAWRQRELERMTPEELLQLSTPDYYCWCLDD</sequence>
<dbReference type="InterPro" id="IPR012337">
    <property type="entry name" value="RNaseH-like_sf"/>
</dbReference>
<dbReference type="SUPFAM" id="SSF53098">
    <property type="entry name" value="Ribonuclease H-like"/>
    <property type="match status" value="1"/>
</dbReference>
<evidence type="ECO:0008006" key="4">
    <source>
        <dbReference type="Google" id="ProtNLM"/>
    </source>
</evidence>
<dbReference type="InterPro" id="IPR036397">
    <property type="entry name" value="RNaseH_sf"/>
</dbReference>
<evidence type="ECO:0000256" key="2">
    <source>
        <dbReference type="ARBA" id="ARBA00022801"/>
    </source>
</evidence>
<dbReference type="InterPro" id="IPR047021">
    <property type="entry name" value="REXO1/3/4-like"/>
</dbReference>